<organism evidence="9 10">
    <name type="scientific">Sinorhizobium numidicum</name>
    <dbReference type="NCBI Taxonomy" id="680248"/>
    <lineage>
        <taxon>Bacteria</taxon>
        <taxon>Pseudomonadati</taxon>
        <taxon>Pseudomonadota</taxon>
        <taxon>Alphaproteobacteria</taxon>
        <taxon>Hyphomicrobiales</taxon>
        <taxon>Rhizobiaceae</taxon>
        <taxon>Sinorhizobium/Ensifer group</taxon>
        <taxon>Sinorhizobium</taxon>
    </lineage>
</organism>
<keyword evidence="5" id="KW-0547">Nucleotide-binding</keyword>
<feature type="domain" description="ABC transporter" evidence="8">
    <location>
        <begin position="5"/>
        <end position="246"/>
    </location>
</feature>
<evidence type="ECO:0000256" key="5">
    <source>
        <dbReference type="ARBA" id="ARBA00022741"/>
    </source>
</evidence>
<dbReference type="InterPro" id="IPR003439">
    <property type="entry name" value="ABC_transporter-like_ATP-bd"/>
</dbReference>
<evidence type="ECO:0000256" key="6">
    <source>
        <dbReference type="ARBA" id="ARBA00022840"/>
    </source>
</evidence>
<keyword evidence="10" id="KW-1185">Reference proteome</keyword>
<name>A0ABY8CN86_9HYPH</name>
<dbReference type="EMBL" id="CP120370">
    <property type="protein sequence ID" value="WEX80120.1"/>
    <property type="molecule type" value="Genomic_DNA"/>
</dbReference>
<dbReference type="SUPFAM" id="SSF52540">
    <property type="entry name" value="P-loop containing nucleoside triphosphate hydrolases"/>
    <property type="match status" value="2"/>
</dbReference>
<gene>
    <name evidence="9" type="ORF">PYH38_001520</name>
</gene>
<evidence type="ECO:0000256" key="1">
    <source>
        <dbReference type="ARBA" id="ARBA00004417"/>
    </source>
</evidence>
<protein>
    <submittedName>
        <fullName evidence="9">ATP-binding cassette domain-containing protein</fullName>
    </submittedName>
</protein>
<keyword evidence="3" id="KW-0813">Transport</keyword>
<evidence type="ECO:0000256" key="4">
    <source>
        <dbReference type="ARBA" id="ARBA00022475"/>
    </source>
</evidence>
<dbReference type="GO" id="GO:0005524">
    <property type="term" value="F:ATP binding"/>
    <property type="evidence" value="ECO:0007669"/>
    <property type="project" value="UniProtKB-KW"/>
</dbReference>
<dbReference type="PROSITE" id="PS00211">
    <property type="entry name" value="ABC_TRANSPORTER_1"/>
    <property type="match status" value="1"/>
</dbReference>
<evidence type="ECO:0000256" key="7">
    <source>
        <dbReference type="ARBA" id="ARBA00023136"/>
    </source>
</evidence>
<evidence type="ECO:0000259" key="8">
    <source>
        <dbReference type="PROSITE" id="PS50893"/>
    </source>
</evidence>
<evidence type="ECO:0000313" key="10">
    <source>
        <dbReference type="Proteomes" id="UP001235547"/>
    </source>
</evidence>
<keyword evidence="7" id="KW-0472">Membrane</keyword>
<dbReference type="PANTHER" id="PTHR43297">
    <property type="entry name" value="OLIGOPEPTIDE TRANSPORT ATP-BINDING PROTEIN APPD"/>
    <property type="match status" value="1"/>
</dbReference>
<dbReference type="Proteomes" id="UP001235547">
    <property type="component" value="Chromosome 2"/>
</dbReference>
<dbReference type="InterPro" id="IPR050388">
    <property type="entry name" value="ABC_Ni/Peptide_Import"/>
</dbReference>
<dbReference type="Pfam" id="PF00005">
    <property type="entry name" value="ABC_tran"/>
    <property type="match status" value="2"/>
</dbReference>
<evidence type="ECO:0000256" key="2">
    <source>
        <dbReference type="ARBA" id="ARBA00005417"/>
    </source>
</evidence>
<comment type="subcellular location">
    <subcellularLocation>
        <location evidence="1">Cell inner membrane</location>
        <topology evidence="1">Peripheral membrane protein</topology>
    </subcellularLocation>
</comment>
<dbReference type="PROSITE" id="PS50893">
    <property type="entry name" value="ABC_TRANSPORTER_2"/>
    <property type="match status" value="2"/>
</dbReference>
<comment type="similarity">
    <text evidence="2">Belongs to the ABC transporter superfamily.</text>
</comment>
<accession>A0ABY8CN86</accession>
<dbReference type="InterPro" id="IPR017871">
    <property type="entry name" value="ABC_transporter-like_CS"/>
</dbReference>
<proteinExistence type="inferred from homology"/>
<dbReference type="InterPro" id="IPR027417">
    <property type="entry name" value="P-loop_NTPase"/>
</dbReference>
<dbReference type="SMART" id="SM00382">
    <property type="entry name" value="AAA"/>
    <property type="match status" value="2"/>
</dbReference>
<keyword evidence="6 9" id="KW-0067">ATP-binding</keyword>
<dbReference type="RefSeq" id="WP_280730821.1">
    <property type="nucleotide sequence ID" value="NZ_CP120367.1"/>
</dbReference>
<keyword evidence="4" id="KW-1003">Cell membrane</keyword>
<evidence type="ECO:0000256" key="3">
    <source>
        <dbReference type="ARBA" id="ARBA00022448"/>
    </source>
</evidence>
<sequence>MTGLLKVENAAVDAATGRLVELVSFTLTAGRAFTILGETGSGKSLLAQAIMGLLHEGLRASGSVVIDGDAIDLSEPSKHRALWGRRVGILPQEPWLALDPTMHAVGQVAEGHRFVRGLSAAHARQKAEQDLVELGLADAFGKLPGELSGGMAQRVAFAAARAGGANIIIADEPTKGLDVARRDEVIALLMREVEAGGAVLTITHDLALARQMGGDLAVMLDGRIIEFGEVARVLSDPTHEYTRRLIAADPQNWQPRHRQNLAGKDIVVEVRGIAKMRGGRQLFSDLSFEVRKGEILGITGPSGSGKSSLGDLLLGLLKPDRGSVHRTHAESPARYQKIYQDPPSAFPQRITIGAALDDLIRLHKRDASRIGPLMERLRLATDLLGRLPGEVSGGELQRFALLRVLLLDPVFLFADEPTSRLDLITQQETIELLIELAGERNCAILIVSHDAALIDRISHRRMAVAGERALTDNGPQPSAEFHHTL</sequence>
<dbReference type="InterPro" id="IPR003593">
    <property type="entry name" value="AAA+_ATPase"/>
</dbReference>
<feature type="domain" description="ABC transporter" evidence="8">
    <location>
        <begin position="268"/>
        <end position="485"/>
    </location>
</feature>
<dbReference type="Gene3D" id="3.40.50.300">
    <property type="entry name" value="P-loop containing nucleotide triphosphate hydrolases"/>
    <property type="match status" value="2"/>
</dbReference>
<evidence type="ECO:0000313" key="9">
    <source>
        <dbReference type="EMBL" id="WEX80120.1"/>
    </source>
</evidence>
<reference evidence="9 10" key="1">
    <citation type="submission" date="2023-03" db="EMBL/GenBank/DDBJ databases">
        <authorList>
            <person name="Kaur S."/>
            <person name="Espinosa-Saiz D."/>
            <person name="Velazquez E."/>
            <person name="Menendez E."/>
            <person name="diCenzo G.C."/>
        </authorList>
    </citation>
    <scope>NUCLEOTIDE SEQUENCE [LARGE SCALE GENOMIC DNA]</scope>
    <source>
        <strain evidence="9 10">LMG 27395</strain>
    </source>
</reference>
<dbReference type="PANTHER" id="PTHR43297:SF7">
    <property type="entry name" value="D,D-DIPEPTIDE TRANSPORT ATP-BINDING PROTEIN DDPD-RELATED"/>
    <property type="match status" value="1"/>
</dbReference>